<evidence type="ECO:0000313" key="2">
    <source>
        <dbReference type="EMBL" id="KAG5616897.1"/>
    </source>
</evidence>
<feature type="compositionally biased region" description="Polar residues" evidence="1">
    <location>
        <begin position="234"/>
        <end position="248"/>
    </location>
</feature>
<sequence>MEVEKNFPSESRLGHSEDQCYVKNPELYKKQERNKDLKAMELEKAIKDGLNKAIEDPKRKNGVRNKQPVAVWQRRVETQNKFDKLATEVGEVDTTKDPNKHPHKEYNQGTTKQWVKEVYNKQQGQGNEAQTDNQMDGQAKPVDGTDDKANNGPARAPIWVETGRWSLFLTIDPLDGIDEENSIQGVDMYGGNCATSSEDKEGLDMTQVVKIGDLSPRLNSNLKDKRGTPFVPLQMQTSSKGKASTSFQ</sequence>
<feature type="compositionally biased region" description="Polar residues" evidence="1">
    <location>
        <begin position="123"/>
        <end position="136"/>
    </location>
</feature>
<organism evidence="2 3">
    <name type="scientific">Solanum commersonii</name>
    <name type="common">Commerson's wild potato</name>
    <name type="synonym">Commerson's nightshade</name>
    <dbReference type="NCBI Taxonomy" id="4109"/>
    <lineage>
        <taxon>Eukaryota</taxon>
        <taxon>Viridiplantae</taxon>
        <taxon>Streptophyta</taxon>
        <taxon>Embryophyta</taxon>
        <taxon>Tracheophyta</taxon>
        <taxon>Spermatophyta</taxon>
        <taxon>Magnoliopsida</taxon>
        <taxon>eudicotyledons</taxon>
        <taxon>Gunneridae</taxon>
        <taxon>Pentapetalae</taxon>
        <taxon>asterids</taxon>
        <taxon>lamiids</taxon>
        <taxon>Solanales</taxon>
        <taxon>Solanaceae</taxon>
        <taxon>Solanoideae</taxon>
        <taxon>Solaneae</taxon>
        <taxon>Solanum</taxon>
    </lineage>
</organism>
<dbReference type="Proteomes" id="UP000824120">
    <property type="component" value="Chromosome 3"/>
</dbReference>
<proteinExistence type="predicted"/>
<evidence type="ECO:0000256" key="1">
    <source>
        <dbReference type="SAM" id="MobiDB-lite"/>
    </source>
</evidence>
<name>A0A9J5ZX98_SOLCO</name>
<feature type="region of interest" description="Disordered" evidence="1">
    <location>
        <begin position="217"/>
        <end position="248"/>
    </location>
</feature>
<dbReference type="EMBL" id="JACXVP010000003">
    <property type="protein sequence ID" value="KAG5616897.1"/>
    <property type="molecule type" value="Genomic_DNA"/>
</dbReference>
<comment type="caution">
    <text evidence="2">The sequence shown here is derived from an EMBL/GenBank/DDBJ whole genome shotgun (WGS) entry which is preliminary data.</text>
</comment>
<accession>A0A9J5ZX98</accession>
<feature type="region of interest" description="Disordered" evidence="1">
    <location>
        <begin position="123"/>
        <end position="152"/>
    </location>
</feature>
<dbReference type="AlphaFoldDB" id="A0A9J5ZX98"/>
<gene>
    <name evidence="2" type="ORF">H5410_016721</name>
</gene>
<evidence type="ECO:0000313" key="3">
    <source>
        <dbReference type="Proteomes" id="UP000824120"/>
    </source>
</evidence>
<keyword evidence="3" id="KW-1185">Reference proteome</keyword>
<protein>
    <submittedName>
        <fullName evidence="2">Uncharacterized protein</fullName>
    </submittedName>
</protein>
<reference evidence="2 3" key="1">
    <citation type="submission" date="2020-09" db="EMBL/GenBank/DDBJ databases">
        <title>De no assembly of potato wild relative species, Solanum commersonii.</title>
        <authorList>
            <person name="Cho K."/>
        </authorList>
    </citation>
    <scope>NUCLEOTIDE SEQUENCE [LARGE SCALE GENOMIC DNA]</scope>
    <source>
        <strain evidence="2">LZ3.2</strain>
        <tissue evidence="2">Leaf</tissue>
    </source>
</reference>